<dbReference type="RefSeq" id="WP_054210612.1">
    <property type="nucleotide sequence ID" value="NZ_LGSZ01000050.1"/>
</dbReference>
<sequence length="77" mass="8844">MHATKLESFNIWISYALSDLARLADRDAPMARGIGLDMVMASLRHALRRANEMRDAARKALCFRLMNRLRAELRRAS</sequence>
<gene>
    <name evidence="1" type="ORF">AE618_18825</name>
</gene>
<evidence type="ECO:0000313" key="2">
    <source>
        <dbReference type="Proteomes" id="UP000037822"/>
    </source>
</evidence>
<evidence type="ECO:0000313" key="1">
    <source>
        <dbReference type="EMBL" id="KPH79352.1"/>
    </source>
</evidence>
<comment type="caution">
    <text evidence="1">The sequence shown here is derived from an EMBL/GenBank/DDBJ whole genome shotgun (WGS) entry which is preliminary data.</text>
</comment>
<reference evidence="1 2" key="1">
    <citation type="submission" date="2015-07" db="EMBL/GenBank/DDBJ databases">
        <title>Whole genome sequencing of Bosea vaviloviae isolated from cave pool.</title>
        <authorList>
            <person name="Tan N.E.H."/>
            <person name="Lee Y.P."/>
            <person name="Gan H.M."/>
            <person name="Barton H."/>
            <person name="Savka M.A."/>
        </authorList>
    </citation>
    <scope>NUCLEOTIDE SEQUENCE [LARGE SCALE GENOMIC DNA]</scope>
    <source>
        <strain evidence="1 2">SD260</strain>
    </source>
</reference>
<accession>A0A0N1N1M8</accession>
<dbReference type="PATRIC" id="fig|1526658.3.peg.1385"/>
<dbReference type="EMBL" id="LGSZ01000050">
    <property type="protein sequence ID" value="KPH79352.1"/>
    <property type="molecule type" value="Genomic_DNA"/>
</dbReference>
<organism evidence="1 2">
    <name type="scientific">Bosea vaviloviae</name>
    <dbReference type="NCBI Taxonomy" id="1526658"/>
    <lineage>
        <taxon>Bacteria</taxon>
        <taxon>Pseudomonadati</taxon>
        <taxon>Pseudomonadota</taxon>
        <taxon>Alphaproteobacteria</taxon>
        <taxon>Hyphomicrobiales</taxon>
        <taxon>Boseaceae</taxon>
        <taxon>Bosea</taxon>
    </lineage>
</organism>
<dbReference type="Proteomes" id="UP000037822">
    <property type="component" value="Unassembled WGS sequence"/>
</dbReference>
<name>A0A0N1N1M8_9HYPH</name>
<keyword evidence="2" id="KW-1185">Reference proteome</keyword>
<proteinExistence type="predicted"/>
<dbReference type="AlphaFoldDB" id="A0A0N1N1M8"/>
<protein>
    <submittedName>
        <fullName evidence="1">Uncharacterized protein</fullName>
    </submittedName>
</protein>
<dbReference type="OrthoDB" id="8166247at2"/>